<sequence length="66" mass="7501">MEQIKFAVFACVALSVGVWVWLCSNKELSLYSLLESTRSTKISMFYNACMIETDVIDEMRIVVDGD</sequence>
<reference evidence="1 2" key="1">
    <citation type="journal article" date="2015" name="Parasit. Vectors">
        <title>Draft genome of the scabies mite.</title>
        <authorList>
            <person name="Rider S.D.Jr."/>
            <person name="Morgan M.S."/>
            <person name="Arlian L.G."/>
        </authorList>
    </citation>
    <scope>NUCLEOTIDE SEQUENCE [LARGE SCALE GENOMIC DNA]</scope>
    <source>
        <strain evidence="1">Arlian Lab</strain>
    </source>
</reference>
<accession>A0A132A2E6</accession>
<dbReference type="Proteomes" id="UP000616769">
    <property type="component" value="Unassembled WGS sequence"/>
</dbReference>
<dbReference type="EMBL" id="JXLN01009107">
    <property type="protein sequence ID" value="KPM04510.1"/>
    <property type="molecule type" value="Genomic_DNA"/>
</dbReference>
<proteinExistence type="predicted"/>
<organism evidence="1 2">
    <name type="scientific">Sarcoptes scabiei</name>
    <name type="common">Itch mite</name>
    <name type="synonym">Acarus scabiei</name>
    <dbReference type="NCBI Taxonomy" id="52283"/>
    <lineage>
        <taxon>Eukaryota</taxon>
        <taxon>Metazoa</taxon>
        <taxon>Ecdysozoa</taxon>
        <taxon>Arthropoda</taxon>
        <taxon>Chelicerata</taxon>
        <taxon>Arachnida</taxon>
        <taxon>Acari</taxon>
        <taxon>Acariformes</taxon>
        <taxon>Sarcoptiformes</taxon>
        <taxon>Astigmata</taxon>
        <taxon>Psoroptidia</taxon>
        <taxon>Sarcoptoidea</taxon>
        <taxon>Sarcoptidae</taxon>
        <taxon>Sarcoptinae</taxon>
        <taxon>Sarcoptes</taxon>
    </lineage>
</organism>
<comment type="caution">
    <text evidence="1">The sequence shown here is derived from an EMBL/GenBank/DDBJ whole genome shotgun (WGS) entry which is preliminary data.</text>
</comment>
<protein>
    <submittedName>
        <fullName evidence="1">Uncharacterized protein</fullName>
    </submittedName>
</protein>
<evidence type="ECO:0000313" key="2">
    <source>
        <dbReference type="Proteomes" id="UP000616769"/>
    </source>
</evidence>
<dbReference type="AlphaFoldDB" id="A0A132A2E6"/>
<evidence type="ECO:0000313" key="1">
    <source>
        <dbReference type="EMBL" id="KPM04510.1"/>
    </source>
</evidence>
<dbReference type="VEuPathDB" id="VectorBase:SSCA006762"/>
<name>A0A132A2E6_SARSC</name>
<gene>
    <name evidence="1" type="ORF">QR98_0029590</name>
</gene>